<evidence type="ECO:0000313" key="5">
    <source>
        <dbReference type="Proteomes" id="UP000825935"/>
    </source>
</evidence>
<keyword evidence="1" id="KW-0150">Chloroplast</keyword>
<dbReference type="EMBL" id="CM035409">
    <property type="protein sequence ID" value="KAH7440449.1"/>
    <property type="molecule type" value="Genomic_DNA"/>
</dbReference>
<keyword evidence="5" id="KW-1185">Reference proteome</keyword>
<evidence type="ECO:0000259" key="2">
    <source>
        <dbReference type="Pfam" id="PF13086"/>
    </source>
</evidence>
<dbReference type="PANTHER" id="PTHR10887:SF5">
    <property type="entry name" value="RNA HELICASE AQUARIUS"/>
    <property type="match status" value="1"/>
</dbReference>
<dbReference type="GO" id="GO:0004386">
    <property type="term" value="F:helicase activity"/>
    <property type="evidence" value="ECO:0007669"/>
    <property type="project" value="InterPro"/>
</dbReference>
<dbReference type="InterPro" id="IPR047187">
    <property type="entry name" value="SF1_C_Upf1"/>
</dbReference>
<dbReference type="FunFam" id="3.40.50.300:FF:003210">
    <property type="entry name" value="RNA helicase aquarius"/>
    <property type="match status" value="1"/>
</dbReference>
<dbReference type="Pfam" id="PF13086">
    <property type="entry name" value="AAA_11"/>
    <property type="match status" value="1"/>
</dbReference>
<dbReference type="FunFam" id="3.40.50.300:FF:000507">
    <property type="entry name" value="Pre-mRNA-splicing factor"/>
    <property type="match status" value="1"/>
</dbReference>
<dbReference type="PANTHER" id="PTHR10887">
    <property type="entry name" value="DNA2/NAM7 HELICASE FAMILY"/>
    <property type="match status" value="1"/>
</dbReference>
<dbReference type="InterPro" id="IPR041679">
    <property type="entry name" value="DNA2/NAM7-like_C"/>
</dbReference>
<dbReference type="AlphaFoldDB" id="A0A8T2V811"/>
<accession>A0A8T2V811</accession>
<dbReference type="InterPro" id="IPR027417">
    <property type="entry name" value="P-loop_NTPase"/>
</dbReference>
<dbReference type="GO" id="GO:0071013">
    <property type="term" value="C:catalytic step 2 spliceosome"/>
    <property type="evidence" value="ECO:0007669"/>
    <property type="project" value="TreeGrafter"/>
</dbReference>
<organism evidence="4 5">
    <name type="scientific">Ceratopteris richardii</name>
    <name type="common">Triangle waterfern</name>
    <dbReference type="NCBI Taxonomy" id="49495"/>
    <lineage>
        <taxon>Eukaryota</taxon>
        <taxon>Viridiplantae</taxon>
        <taxon>Streptophyta</taxon>
        <taxon>Embryophyta</taxon>
        <taxon>Tracheophyta</taxon>
        <taxon>Polypodiopsida</taxon>
        <taxon>Polypodiidae</taxon>
        <taxon>Polypodiales</taxon>
        <taxon>Pteridineae</taxon>
        <taxon>Pteridaceae</taxon>
        <taxon>Parkerioideae</taxon>
        <taxon>Ceratopteris</taxon>
    </lineage>
</organism>
<dbReference type="Pfam" id="PF13087">
    <property type="entry name" value="AAA_12"/>
    <property type="match status" value="1"/>
</dbReference>
<dbReference type="InterPro" id="IPR045055">
    <property type="entry name" value="DNA2/NAM7-like"/>
</dbReference>
<gene>
    <name evidence="4" type="ORF">KP509_04G107600</name>
</gene>
<reference evidence="4" key="1">
    <citation type="submission" date="2021-08" db="EMBL/GenBank/DDBJ databases">
        <title>WGS assembly of Ceratopteris richardii.</title>
        <authorList>
            <person name="Marchant D.B."/>
            <person name="Chen G."/>
            <person name="Jenkins J."/>
            <person name="Shu S."/>
            <person name="Leebens-Mack J."/>
            <person name="Grimwood J."/>
            <person name="Schmutz J."/>
            <person name="Soltis P."/>
            <person name="Soltis D."/>
            <person name="Chen Z.-H."/>
        </authorList>
    </citation>
    <scope>NUCLEOTIDE SEQUENCE</scope>
    <source>
        <strain evidence="4">Whitten #5841</strain>
        <tissue evidence="4">Leaf</tissue>
    </source>
</reference>
<dbReference type="CDD" id="cd17935">
    <property type="entry name" value="EEXXQc_AQR"/>
    <property type="match status" value="1"/>
</dbReference>
<dbReference type="OrthoDB" id="1879at2759"/>
<dbReference type="GO" id="GO:0003729">
    <property type="term" value="F:mRNA binding"/>
    <property type="evidence" value="ECO:0007669"/>
    <property type="project" value="TreeGrafter"/>
</dbReference>
<protein>
    <recommendedName>
        <fullName evidence="6">Intron-binding protein aquarius</fullName>
    </recommendedName>
</protein>
<dbReference type="CDD" id="cd18808">
    <property type="entry name" value="SF1_C_Upf1"/>
    <property type="match status" value="1"/>
</dbReference>
<dbReference type="InterPro" id="IPR041677">
    <property type="entry name" value="DNA2/NAM7_AAA_11"/>
</dbReference>
<feature type="domain" description="DNA2/NAM7 helicase helicase" evidence="2">
    <location>
        <begin position="114"/>
        <end position="203"/>
    </location>
</feature>
<sequence>MLARRLELLTEVERLARTLQIPDDVGYTCETAAHFWLLHVYSRWEEFIASCESAPGTPGIVRDKFPFKEFFSNTPEPVFSGESFERDMRAAKGCFRHLTTMFQELEECLAFELLKSTADRANYLMTKQAKIVAMTCTHAALKRKDFLRLGFKFDNLLMEESAQILEIETFIPMLLQRQEDGLSRLKRCILIGDHHQLPPVVKNMAFQKYSHMDQSLFTRFVRLGVPYVELNAQGRARPSIAKLYNWRYRDLGDLPFVKEDERFHLANAGFAHEYQFIDVPDYEGRGESEPSKWFYQNLGEAEYVVSVYQYMRLLGYPASKISILSTYNGQKHLIRDVVEKRCAGHPWFGRPSKVATVDKFQGQQNDYILLSLVRTRMVGHLRDVRRLVVAMSRARLGLYVFGRRSLFEQCYELQPTFLQLLQRPDKLALVLDEYSHPTHRRVEDIGRAQLVGGLEHMAYIVSEMFSKCIHMQSAAASKYQIG</sequence>
<name>A0A8T2V811_CERRI</name>
<comment type="caution">
    <text evidence="4">The sequence shown here is derived from an EMBL/GenBank/DDBJ whole genome shotgun (WGS) entry which is preliminary data.</text>
</comment>
<proteinExistence type="predicted"/>
<feature type="domain" description="DNA2/NAM7 helicase-like C-terminal" evidence="3">
    <location>
        <begin position="212"/>
        <end position="404"/>
    </location>
</feature>
<dbReference type="Proteomes" id="UP000825935">
    <property type="component" value="Chromosome 4"/>
</dbReference>
<evidence type="ECO:0000259" key="3">
    <source>
        <dbReference type="Pfam" id="PF13087"/>
    </source>
</evidence>
<evidence type="ECO:0000256" key="1">
    <source>
        <dbReference type="ARBA" id="ARBA00022528"/>
    </source>
</evidence>
<evidence type="ECO:0000313" key="4">
    <source>
        <dbReference type="EMBL" id="KAH7440449.1"/>
    </source>
</evidence>
<keyword evidence="1" id="KW-0934">Plastid</keyword>
<dbReference type="OMA" id="KANDVMA"/>
<dbReference type="SUPFAM" id="SSF52540">
    <property type="entry name" value="P-loop containing nucleoside triphosphate hydrolases"/>
    <property type="match status" value="1"/>
</dbReference>
<evidence type="ECO:0008006" key="6">
    <source>
        <dbReference type="Google" id="ProtNLM"/>
    </source>
</evidence>
<dbReference type="Gene3D" id="3.40.50.300">
    <property type="entry name" value="P-loop containing nucleotide triphosphate hydrolases"/>
    <property type="match status" value="2"/>
</dbReference>